<dbReference type="EC" id="3.4.24.-" evidence="11"/>
<keyword evidence="5 11" id="KW-0812">Transmembrane</keyword>
<dbReference type="CDD" id="cd06163">
    <property type="entry name" value="S2P-M50_PDZ_RseP-like"/>
    <property type="match status" value="2"/>
</dbReference>
<dbReference type="RefSeq" id="WP_200247434.1">
    <property type="nucleotide sequence ID" value="NZ_NRRY01000040.1"/>
</dbReference>
<evidence type="ECO:0000256" key="4">
    <source>
        <dbReference type="ARBA" id="ARBA00022670"/>
    </source>
</evidence>
<dbReference type="GO" id="GO:0016020">
    <property type="term" value="C:membrane"/>
    <property type="evidence" value="ECO:0007669"/>
    <property type="project" value="UniProtKB-SubCell"/>
</dbReference>
<evidence type="ECO:0000313" key="14">
    <source>
        <dbReference type="Proteomes" id="UP001138768"/>
    </source>
</evidence>
<dbReference type="InterPro" id="IPR004387">
    <property type="entry name" value="Pept_M50_Zn"/>
</dbReference>
<dbReference type="Pfam" id="PF02163">
    <property type="entry name" value="Peptidase_M50"/>
    <property type="match status" value="1"/>
</dbReference>
<evidence type="ECO:0000256" key="11">
    <source>
        <dbReference type="RuleBase" id="RU362031"/>
    </source>
</evidence>
<keyword evidence="10 11" id="KW-0472">Membrane</keyword>
<sequence length="454" mass="49061">MLDLLLKLGAFLVAIIVLVTVHEFGHFWVARRLGVKVLRFSIGFGRPLLTWRRRDDPTEYVIAAIPAGGYVKMLDEREEPVPEAELAQAFNRQKLWIRSAIVVAGPAFNFLFAFLLYWLLFMAGQSGLKPEIGEVAPESIAAEAGFEPGDLVLEVGDRPTPTWSSVWLTTLSEGIGGDDLNIRVQRPDGSEQVHILNGDLLADLEPGQGFLDAIGLQRASPLIPAVIGELIPGEPAAEAGLKVGDRVLQVDGVEIGDWQELVETVQAHPDQVLRLSIQRGAERLMLSIRPRSVEVDGEQSGRIGAGVQFPDELLDEQEVWVSYGPVEAIGQAARRVVDVSVLTLQIVGKMLVGTASVENISSPIGIANAAGQTASYGLSSFVQFLALLSVSLGLINLFPIPVLDGGHLLYFAIEGVIGRPLSDAVQEQGQRIGIALLISLMALAFYVDIARFLS</sequence>
<dbReference type="InterPro" id="IPR001478">
    <property type="entry name" value="PDZ"/>
</dbReference>
<evidence type="ECO:0000259" key="12">
    <source>
        <dbReference type="PROSITE" id="PS50106"/>
    </source>
</evidence>
<dbReference type="SUPFAM" id="SSF50156">
    <property type="entry name" value="PDZ domain-like"/>
    <property type="match status" value="2"/>
</dbReference>
<organism evidence="13 14">
    <name type="scientific">Lamprobacter modestohalophilus</name>
    <dbReference type="NCBI Taxonomy" id="1064514"/>
    <lineage>
        <taxon>Bacteria</taxon>
        <taxon>Pseudomonadati</taxon>
        <taxon>Pseudomonadota</taxon>
        <taxon>Gammaproteobacteria</taxon>
        <taxon>Chromatiales</taxon>
        <taxon>Chromatiaceae</taxon>
        <taxon>Lamprobacter</taxon>
    </lineage>
</organism>
<keyword evidence="11" id="KW-0479">Metal-binding</keyword>
<comment type="similarity">
    <text evidence="3 11">Belongs to the peptidase M50B family.</text>
</comment>
<dbReference type="GO" id="GO:0004222">
    <property type="term" value="F:metalloendopeptidase activity"/>
    <property type="evidence" value="ECO:0007669"/>
    <property type="project" value="InterPro"/>
</dbReference>
<keyword evidence="14" id="KW-1185">Reference proteome</keyword>
<proteinExistence type="inferred from homology"/>
<gene>
    <name evidence="13" type="primary">rseP</name>
    <name evidence="13" type="ORF">CKO42_18880</name>
</gene>
<evidence type="ECO:0000256" key="10">
    <source>
        <dbReference type="ARBA" id="ARBA00023136"/>
    </source>
</evidence>
<name>A0A9X1B699_9GAMM</name>
<feature type="transmembrane region" description="Helical" evidence="11">
    <location>
        <begin position="6"/>
        <end position="29"/>
    </location>
</feature>
<accession>A0A9X1B699</accession>
<dbReference type="InterPro" id="IPR041489">
    <property type="entry name" value="PDZ_6"/>
</dbReference>
<dbReference type="NCBIfam" id="TIGR00054">
    <property type="entry name" value="RIP metalloprotease RseP"/>
    <property type="match status" value="1"/>
</dbReference>
<evidence type="ECO:0000256" key="1">
    <source>
        <dbReference type="ARBA" id="ARBA00001947"/>
    </source>
</evidence>
<keyword evidence="9 11" id="KW-0482">Metalloprotease</keyword>
<reference evidence="13 14" key="1">
    <citation type="journal article" date="2020" name="Microorganisms">
        <title>Osmotic Adaptation and Compatible Solute Biosynthesis of Phototrophic Bacteria as Revealed from Genome Analyses.</title>
        <authorList>
            <person name="Imhoff J.F."/>
            <person name="Rahn T."/>
            <person name="Kunzel S."/>
            <person name="Keller A."/>
            <person name="Neulinger S.C."/>
        </authorList>
    </citation>
    <scope>NUCLEOTIDE SEQUENCE [LARGE SCALE GENOMIC DNA]</scope>
    <source>
        <strain evidence="13 14">DSM 25653</strain>
    </source>
</reference>
<evidence type="ECO:0000256" key="8">
    <source>
        <dbReference type="ARBA" id="ARBA00022989"/>
    </source>
</evidence>
<keyword evidence="7 11" id="KW-0862">Zinc</keyword>
<feature type="transmembrane region" description="Helical" evidence="11">
    <location>
        <begin position="95"/>
        <end position="120"/>
    </location>
</feature>
<dbReference type="CDD" id="cd23081">
    <property type="entry name" value="cpPDZ_EcRseP-like"/>
    <property type="match status" value="1"/>
</dbReference>
<evidence type="ECO:0000256" key="6">
    <source>
        <dbReference type="ARBA" id="ARBA00022801"/>
    </source>
</evidence>
<evidence type="ECO:0000256" key="5">
    <source>
        <dbReference type="ARBA" id="ARBA00022692"/>
    </source>
</evidence>
<feature type="domain" description="PDZ" evidence="12">
    <location>
        <begin position="181"/>
        <end position="255"/>
    </location>
</feature>
<evidence type="ECO:0000313" key="13">
    <source>
        <dbReference type="EMBL" id="MBK1620462.1"/>
    </source>
</evidence>
<dbReference type="Pfam" id="PF17820">
    <property type="entry name" value="PDZ_6"/>
    <property type="match status" value="2"/>
</dbReference>
<dbReference type="SMART" id="SM00228">
    <property type="entry name" value="PDZ"/>
    <property type="match status" value="2"/>
</dbReference>
<dbReference type="InterPro" id="IPR008915">
    <property type="entry name" value="Peptidase_M50"/>
</dbReference>
<comment type="caution">
    <text evidence="13">The sequence shown here is derived from an EMBL/GenBank/DDBJ whole genome shotgun (WGS) entry which is preliminary data.</text>
</comment>
<evidence type="ECO:0000256" key="3">
    <source>
        <dbReference type="ARBA" id="ARBA00007931"/>
    </source>
</evidence>
<dbReference type="InterPro" id="IPR036034">
    <property type="entry name" value="PDZ_sf"/>
</dbReference>
<dbReference type="AlphaFoldDB" id="A0A9X1B699"/>
<keyword evidence="8 11" id="KW-1133">Transmembrane helix</keyword>
<dbReference type="Gene3D" id="2.30.42.10">
    <property type="match status" value="2"/>
</dbReference>
<comment type="subcellular location">
    <subcellularLocation>
        <location evidence="2">Membrane</location>
        <topology evidence="2">Multi-pass membrane protein</topology>
    </subcellularLocation>
</comment>
<dbReference type="GO" id="GO:0046872">
    <property type="term" value="F:metal ion binding"/>
    <property type="evidence" value="ECO:0007669"/>
    <property type="project" value="UniProtKB-KW"/>
</dbReference>
<keyword evidence="6 11" id="KW-0378">Hydrolase</keyword>
<evidence type="ECO:0000256" key="7">
    <source>
        <dbReference type="ARBA" id="ARBA00022833"/>
    </source>
</evidence>
<evidence type="ECO:0000256" key="9">
    <source>
        <dbReference type="ARBA" id="ARBA00023049"/>
    </source>
</evidence>
<keyword evidence="4" id="KW-0645">Protease</keyword>
<protein>
    <recommendedName>
        <fullName evidence="11">Zinc metalloprotease</fullName>
        <ecNumber evidence="11">3.4.24.-</ecNumber>
    </recommendedName>
</protein>
<comment type="cofactor">
    <cofactor evidence="1 11">
        <name>Zn(2+)</name>
        <dbReference type="ChEBI" id="CHEBI:29105"/>
    </cofactor>
</comment>
<dbReference type="Proteomes" id="UP001138768">
    <property type="component" value="Unassembled WGS sequence"/>
</dbReference>
<evidence type="ECO:0000256" key="2">
    <source>
        <dbReference type="ARBA" id="ARBA00004141"/>
    </source>
</evidence>
<dbReference type="EMBL" id="NRRY01000040">
    <property type="protein sequence ID" value="MBK1620462.1"/>
    <property type="molecule type" value="Genomic_DNA"/>
</dbReference>
<dbReference type="PANTHER" id="PTHR42837:SF2">
    <property type="entry name" value="MEMBRANE METALLOPROTEASE ARASP2, CHLOROPLASTIC-RELATED"/>
    <property type="match status" value="1"/>
</dbReference>
<dbReference type="PROSITE" id="PS50106">
    <property type="entry name" value="PDZ"/>
    <property type="match status" value="1"/>
</dbReference>
<dbReference type="GO" id="GO:0006508">
    <property type="term" value="P:proteolysis"/>
    <property type="evidence" value="ECO:0007669"/>
    <property type="project" value="UniProtKB-KW"/>
</dbReference>
<dbReference type="PANTHER" id="PTHR42837">
    <property type="entry name" value="REGULATOR OF SIGMA-E PROTEASE RSEP"/>
    <property type="match status" value="1"/>
</dbReference>